<dbReference type="Gene3D" id="1.10.1740.10">
    <property type="match status" value="1"/>
</dbReference>
<dbReference type="SUPFAM" id="SSF88946">
    <property type="entry name" value="Sigma2 domain of RNA polymerase sigma factors"/>
    <property type="match status" value="1"/>
</dbReference>
<gene>
    <name evidence="6" type="ORF">ACFPFU_04170</name>
</gene>
<evidence type="ECO:0000256" key="3">
    <source>
        <dbReference type="ARBA" id="ARBA00023082"/>
    </source>
</evidence>
<keyword evidence="4" id="KW-0804">Transcription</keyword>
<comment type="caution">
    <text evidence="6">The sequence shown here is derived from an EMBL/GenBank/DDBJ whole genome shotgun (WGS) entry which is preliminary data.</text>
</comment>
<dbReference type="Pfam" id="PF08281">
    <property type="entry name" value="Sigma70_r4_2"/>
    <property type="match status" value="1"/>
</dbReference>
<dbReference type="NCBIfam" id="TIGR02937">
    <property type="entry name" value="sigma70-ECF"/>
    <property type="match status" value="1"/>
</dbReference>
<dbReference type="InterPro" id="IPR013249">
    <property type="entry name" value="RNA_pol_sigma70_r4_t2"/>
</dbReference>
<keyword evidence="3" id="KW-0731">Sigma factor</keyword>
<organism evidence="6 7">
    <name type="scientific">Negadavirga shengliensis</name>
    <dbReference type="NCBI Taxonomy" id="1389218"/>
    <lineage>
        <taxon>Bacteria</taxon>
        <taxon>Pseudomonadati</taxon>
        <taxon>Bacteroidota</taxon>
        <taxon>Cytophagia</taxon>
        <taxon>Cytophagales</taxon>
        <taxon>Cyclobacteriaceae</taxon>
        <taxon>Negadavirga</taxon>
    </lineage>
</organism>
<dbReference type="SUPFAM" id="SSF88659">
    <property type="entry name" value="Sigma3 and sigma4 domains of RNA polymerase sigma factors"/>
    <property type="match status" value="1"/>
</dbReference>
<evidence type="ECO:0000259" key="5">
    <source>
        <dbReference type="Pfam" id="PF08281"/>
    </source>
</evidence>
<dbReference type="InterPro" id="IPR036388">
    <property type="entry name" value="WH-like_DNA-bd_sf"/>
</dbReference>
<dbReference type="InterPro" id="IPR013324">
    <property type="entry name" value="RNA_pol_sigma_r3/r4-like"/>
</dbReference>
<evidence type="ECO:0000256" key="2">
    <source>
        <dbReference type="ARBA" id="ARBA00023015"/>
    </source>
</evidence>
<evidence type="ECO:0000256" key="1">
    <source>
        <dbReference type="ARBA" id="ARBA00010641"/>
    </source>
</evidence>
<dbReference type="Proteomes" id="UP001595818">
    <property type="component" value="Unassembled WGS sequence"/>
</dbReference>
<reference evidence="7" key="1">
    <citation type="journal article" date="2019" name="Int. J. Syst. Evol. Microbiol.">
        <title>The Global Catalogue of Microorganisms (GCM) 10K type strain sequencing project: providing services to taxonomists for standard genome sequencing and annotation.</title>
        <authorList>
            <consortium name="The Broad Institute Genomics Platform"/>
            <consortium name="The Broad Institute Genome Sequencing Center for Infectious Disease"/>
            <person name="Wu L."/>
            <person name="Ma J."/>
        </authorList>
    </citation>
    <scope>NUCLEOTIDE SEQUENCE [LARGE SCALE GENOMIC DNA]</scope>
    <source>
        <strain evidence="7">CGMCC 4.7466</strain>
    </source>
</reference>
<feature type="domain" description="RNA polymerase sigma factor 70 region 4 type 2" evidence="5">
    <location>
        <begin position="136"/>
        <end position="185"/>
    </location>
</feature>
<proteinExistence type="inferred from homology"/>
<accession>A0ABV9SWT2</accession>
<dbReference type="Gene3D" id="1.10.10.10">
    <property type="entry name" value="Winged helix-like DNA-binding domain superfamily/Winged helix DNA-binding domain"/>
    <property type="match status" value="1"/>
</dbReference>
<protein>
    <submittedName>
        <fullName evidence="6">RNA polymerase sigma factor</fullName>
    </submittedName>
</protein>
<evidence type="ECO:0000313" key="7">
    <source>
        <dbReference type="Proteomes" id="UP001595818"/>
    </source>
</evidence>
<dbReference type="EMBL" id="JBHSJJ010000002">
    <property type="protein sequence ID" value="MFC4870870.1"/>
    <property type="molecule type" value="Genomic_DNA"/>
</dbReference>
<dbReference type="RefSeq" id="WP_377061815.1">
    <property type="nucleotide sequence ID" value="NZ_JBHSJJ010000002.1"/>
</dbReference>
<name>A0ABV9SWT2_9BACT</name>
<dbReference type="InterPro" id="IPR014284">
    <property type="entry name" value="RNA_pol_sigma-70_dom"/>
</dbReference>
<dbReference type="InterPro" id="IPR013325">
    <property type="entry name" value="RNA_pol_sigma_r2"/>
</dbReference>
<keyword evidence="7" id="KW-1185">Reference proteome</keyword>
<sequence length="203" mass="23726">MLSERNQEEFPAGKHSDLSLWELVKEGDVYGLEALYSKYSKELFKLGMTIKPDRGFVKDCIHDVFVEVWHYRQCIKATDNVKRYLFKCLSNKIHKEIGKDKKRYREEGLDHFEALLYIEYQDVSSGQDAIDESKRLKVSQAIAGLSGRQREVIRYLFFEELSYEDVSDIMGIHVQSVYTLAWKALGRLKKHLAPTFFLGMMLI</sequence>
<comment type="similarity">
    <text evidence="1">Belongs to the sigma-70 factor family. ECF subfamily.</text>
</comment>
<dbReference type="PANTHER" id="PTHR43133:SF46">
    <property type="entry name" value="RNA POLYMERASE SIGMA-70 FACTOR ECF SUBFAMILY"/>
    <property type="match status" value="1"/>
</dbReference>
<dbReference type="InterPro" id="IPR039425">
    <property type="entry name" value="RNA_pol_sigma-70-like"/>
</dbReference>
<evidence type="ECO:0000256" key="4">
    <source>
        <dbReference type="ARBA" id="ARBA00023163"/>
    </source>
</evidence>
<evidence type="ECO:0000313" key="6">
    <source>
        <dbReference type="EMBL" id="MFC4870870.1"/>
    </source>
</evidence>
<dbReference type="PANTHER" id="PTHR43133">
    <property type="entry name" value="RNA POLYMERASE ECF-TYPE SIGMA FACTO"/>
    <property type="match status" value="1"/>
</dbReference>
<keyword evidence="2" id="KW-0805">Transcription regulation</keyword>
<dbReference type="CDD" id="cd06171">
    <property type="entry name" value="Sigma70_r4"/>
    <property type="match status" value="1"/>
</dbReference>